<organism evidence="1 2">
    <name type="scientific">Nesidiocoris tenuis</name>
    <dbReference type="NCBI Taxonomy" id="355587"/>
    <lineage>
        <taxon>Eukaryota</taxon>
        <taxon>Metazoa</taxon>
        <taxon>Ecdysozoa</taxon>
        <taxon>Arthropoda</taxon>
        <taxon>Hexapoda</taxon>
        <taxon>Insecta</taxon>
        <taxon>Pterygota</taxon>
        <taxon>Neoptera</taxon>
        <taxon>Paraneoptera</taxon>
        <taxon>Hemiptera</taxon>
        <taxon>Heteroptera</taxon>
        <taxon>Panheteroptera</taxon>
        <taxon>Cimicomorpha</taxon>
        <taxon>Miridae</taxon>
        <taxon>Dicyphina</taxon>
        <taxon>Nesidiocoris</taxon>
    </lineage>
</organism>
<protein>
    <submittedName>
        <fullName evidence="1">Uncharacterized protein</fullName>
    </submittedName>
</protein>
<feature type="non-terminal residue" evidence="1">
    <location>
        <position position="1"/>
    </location>
</feature>
<keyword evidence="2" id="KW-1185">Reference proteome</keyword>
<evidence type="ECO:0000313" key="2">
    <source>
        <dbReference type="Proteomes" id="UP000479000"/>
    </source>
</evidence>
<gene>
    <name evidence="1" type="ORF">NTEN_LOCUS6629</name>
</gene>
<name>A0A6H5GDA3_9HEMI</name>
<dbReference type="Proteomes" id="UP000479000">
    <property type="component" value="Unassembled WGS sequence"/>
</dbReference>
<proteinExistence type="predicted"/>
<dbReference type="OrthoDB" id="10627080at2759"/>
<sequence>CRYTPEFIGGKLAELVELDLFREDIKWYVDGSPEPPAALVIVKDGVERGAVPIEKILVPERVEISDPPRWVAEQRVRELVQRSELGFEPQPAHL</sequence>
<dbReference type="AlphaFoldDB" id="A0A6H5GDA3"/>
<evidence type="ECO:0000313" key="1">
    <source>
        <dbReference type="EMBL" id="CAB0000842.1"/>
    </source>
</evidence>
<accession>A0A6H5GDA3</accession>
<reference evidence="1 2" key="1">
    <citation type="submission" date="2020-02" db="EMBL/GenBank/DDBJ databases">
        <authorList>
            <person name="Ferguson B K."/>
        </authorList>
    </citation>
    <scope>NUCLEOTIDE SEQUENCE [LARGE SCALE GENOMIC DNA]</scope>
</reference>
<dbReference type="EMBL" id="CADCXU010010055">
    <property type="protein sequence ID" value="CAB0000842.1"/>
    <property type="molecule type" value="Genomic_DNA"/>
</dbReference>